<reference evidence="1 2" key="1">
    <citation type="submission" date="2016-11" db="EMBL/GenBank/DDBJ databases">
        <authorList>
            <person name="Jaros S."/>
            <person name="Januszkiewicz K."/>
            <person name="Wedrychowicz H."/>
        </authorList>
    </citation>
    <scope>NUCLEOTIDE SEQUENCE [LARGE SCALE GENOMIC DNA]</scope>
    <source>
        <strain evidence="1 2">DSM 13106</strain>
    </source>
</reference>
<dbReference type="STRING" id="1123281.SAMN02745180_02144"/>
<sequence length="63" mass="7729">MDKKLKRGWEEMSLQYDEEYDELLGEVEKIILERYVDQKDELIDYCLSLDKDELKNLYMDIAY</sequence>
<dbReference type="Proteomes" id="UP000184389">
    <property type="component" value="Unassembled WGS sequence"/>
</dbReference>
<keyword evidence="2" id="KW-1185">Reference proteome</keyword>
<protein>
    <submittedName>
        <fullName evidence="1">Uncharacterized protein</fullName>
    </submittedName>
</protein>
<dbReference type="EMBL" id="FQXR01000011">
    <property type="protein sequence ID" value="SHI10480.1"/>
    <property type="molecule type" value="Genomic_DNA"/>
</dbReference>
<evidence type="ECO:0000313" key="2">
    <source>
        <dbReference type="Proteomes" id="UP000184389"/>
    </source>
</evidence>
<gene>
    <name evidence="1" type="ORF">SAMN02745180_02144</name>
</gene>
<name>A0A1M5YEK0_9FIRM</name>
<accession>A0A1M5YEK0</accession>
<organism evidence="1 2">
    <name type="scientific">Sporanaerobacter acetigenes DSM 13106</name>
    <dbReference type="NCBI Taxonomy" id="1123281"/>
    <lineage>
        <taxon>Bacteria</taxon>
        <taxon>Bacillati</taxon>
        <taxon>Bacillota</taxon>
        <taxon>Tissierellia</taxon>
        <taxon>Tissierellales</taxon>
        <taxon>Sporanaerobacteraceae</taxon>
        <taxon>Sporanaerobacter</taxon>
    </lineage>
</organism>
<evidence type="ECO:0000313" key="1">
    <source>
        <dbReference type="EMBL" id="SHI10480.1"/>
    </source>
</evidence>
<proteinExistence type="predicted"/>
<dbReference type="RefSeq" id="WP_072744792.1">
    <property type="nucleotide sequence ID" value="NZ_FQXR01000011.1"/>
</dbReference>
<dbReference type="AlphaFoldDB" id="A0A1M5YEK0"/>